<dbReference type="AlphaFoldDB" id="A0AAX6MBX4"/>
<evidence type="ECO:0000313" key="8">
    <source>
        <dbReference type="Proteomes" id="UP001369815"/>
    </source>
</evidence>
<evidence type="ECO:0000256" key="2">
    <source>
        <dbReference type="ARBA" id="ARBA00022801"/>
    </source>
</evidence>
<dbReference type="GO" id="GO:0000272">
    <property type="term" value="P:polysaccharide catabolic process"/>
    <property type="evidence" value="ECO:0007669"/>
    <property type="project" value="InterPro"/>
</dbReference>
<accession>A0AAX6MBX4</accession>
<feature type="domain" description="Glycoside hydrolase family 5" evidence="6">
    <location>
        <begin position="36"/>
        <end position="371"/>
    </location>
</feature>
<keyword evidence="3 4" id="KW-0326">Glycosidase</keyword>
<dbReference type="SUPFAM" id="SSF51445">
    <property type="entry name" value="(Trans)glycosidases"/>
    <property type="match status" value="1"/>
</dbReference>
<evidence type="ECO:0000259" key="6">
    <source>
        <dbReference type="Pfam" id="PF00150"/>
    </source>
</evidence>
<feature type="chain" id="PRO_5043354573" description="Glycoside hydrolase family 5 domain-containing protein" evidence="5">
    <location>
        <begin position="23"/>
        <end position="417"/>
    </location>
</feature>
<dbReference type="Gene3D" id="3.20.20.80">
    <property type="entry name" value="Glycosidases"/>
    <property type="match status" value="1"/>
</dbReference>
<dbReference type="EMBL" id="JBANMG010000008">
    <property type="protein sequence ID" value="KAK6949964.1"/>
    <property type="molecule type" value="Genomic_DNA"/>
</dbReference>
<name>A0AAX6MBX4_9PEZI</name>
<organism evidence="7 8">
    <name type="scientific">Daldinia eschscholtzii</name>
    <dbReference type="NCBI Taxonomy" id="292717"/>
    <lineage>
        <taxon>Eukaryota</taxon>
        <taxon>Fungi</taxon>
        <taxon>Dikarya</taxon>
        <taxon>Ascomycota</taxon>
        <taxon>Pezizomycotina</taxon>
        <taxon>Sordariomycetes</taxon>
        <taxon>Xylariomycetidae</taxon>
        <taxon>Xylariales</taxon>
        <taxon>Hypoxylaceae</taxon>
        <taxon>Daldinia</taxon>
    </lineage>
</organism>
<dbReference type="PANTHER" id="PTHR31263:SF0">
    <property type="entry name" value="CELLULASE FAMILY PROTEIN (AFU_ORTHOLOGUE AFUA_5G14560)"/>
    <property type="match status" value="1"/>
</dbReference>
<protein>
    <recommendedName>
        <fullName evidence="6">Glycoside hydrolase family 5 domain-containing protein</fullName>
    </recommendedName>
</protein>
<comment type="caution">
    <text evidence="7">The sequence shown here is derived from an EMBL/GenBank/DDBJ whole genome shotgun (WGS) entry which is preliminary data.</text>
</comment>
<evidence type="ECO:0000313" key="7">
    <source>
        <dbReference type="EMBL" id="KAK6949964.1"/>
    </source>
</evidence>
<evidence type="ECO:0000256" key="3">
    <source>
        <dbReference type="ARBA" id="ARBA00023295"/>
    </source>
</evidence>
<dbReference type="Pfam" id="PF00150">
    <property type="entry name" value="Cellulase"/>
    <property type="match status" value="1"/>
</dbReference>
<dbReference type="Proteomes" id="UP001369815">
    <property type="component" value="Unassembled WGS sequence"/>
</dbReference>
<evidence type="ECO:0000256" key="5">
    <source>
        <dbReference type="SAM" id="SignalP"/>
    </source>
</evidence>
<keyword evidence="2 4" id="KW-0378">Hydrolase</keyword>
<evidence type="ECO:0000256" key="4">
    <source>
        <dbReference type="RuleBase" id="RU361153"/>
    </source>
</evidence>
<proteinExistence type="inferred from homology"/>
<gene>
    <name evidence="7" type="ORF">Daesc_008287</name>
</gene>
<dbReference type="InterPro" id="IPR001547">
    <property type="entry name" value="Glyco_hydro_5"/>
</dbReference>
<sequence length="417" mass="46119">MKLLSLLTVLGAAVLPAALTAAQKLPLSTSSRWILDADGKRVKLRCVNWAGHQEANLPEGLNKQSIDYIADFIHAQGFNCVRLTYSIDHALNPDVLVSDSFVNAASAANVSANDMNGIYAQVAEKNPFVNGATTRAVFEAVIAALWKRGVMTILDNHVSKASWCCNIDDGNGWWDEGFGYNDWNSRFFKTQDWLKGLEAMAKWTVSQPGVIGMSLRNEVREFLLQGTNGREDWYNFMTQGAQRVHGANGDLLILIGGTQSATDLTHIRVNKPLDFSGWKGKHVWEWHAYSFTVTFALAKGNCNLLKETYGLFDGFVLQQGEAYTAPLILSEFGFGMSGGPNDGLSDEDNAYFQCLREYVTGNDGEWALWAVQGSYYVRQGAVGADEGWGLLDRDWKNLRNAKVPELLKPLFQVTQGP</sequence>
<dbReference type="InterPro" id="IPR017853">
    <property type="entry name" value="GH"/>
</dbReference>
<evidence type="ECO:0000256" key="1">
    <source>
        <dbReference type="ARBA" id="ARBA00005641"/>
    </source>
</evidence>
<keyword evidence="5" id="KW-0732">Signal</keyword>
<keyword evidence="8" id="KW-1185">Reference proteome</keyword>
<dbReference type="PANTHER" id="PTHR31263">
    <property type="entry name" value="CELLULASE FAMILY PROTEIN (AFU_ORTHOLOGUE AFUA_5G14560)"/>
    <property type="match status" value="1"/>
</dbReference>
<feature type="signal peptide" evidence="5">
    <location>
        <begin position="1"/>
        <end position="22"/>
    </location>
</feature>
<dbReference type="GO" id="GO:0004553">
    <property type="term" value="F:hydrolase activity, hydrolyzing O-glycosyl compounds"/>
    <property type="evidence" value="ECO:0007669"/>
    <property type="project" value="InterPro"/>
</dbReference>
<comment type="similarity">
    <text evidence="1 4">Belongs to the glycosyl hydrolase 5 (cellulase A) family.</text>
</comment>
<reference evidence="7 8" key="1">
    <citation type="journal article" date="2024" name="Front Chem Biol">
        <title>Unveiling the potential of Daldinia eschscholtzii MFLUCC 19-0629 through bioactivity and bioinformatics studies for enhanced sustainable agriculture production.</title>
        <authorList>
            <person name="Brooks S."/>
            <person name="Weaver J.A."/>
            <person name="Klomchit A."/>
            <person name="Alharthi S.A."/>
            <person name="Onlamun T."/>
            <person name="Nurani R."/>
            <person name="Vong T.K."/>
            <person name="Alberti F."/>
            <person name="Greco C."/>
        </authorList>
    </citation>
    <scope>NUCLEOTIDE SEQUENCE [LARGE SCALE GENOMIC DNA]</scope>
    <source>
        <strain evidence="7">MFLUCC 19-0629</strain>
    </source>
</reference>